<dbReference type="SUPFAM" id="SSF57667">
    <property type="entry name" value="beta-beta-alpha zinc fingers"/>
    <property type="match status" value="5"/>
</dbReference>
<dbReference type="AlphaFoldDB" id="A0A9P0DFG1"/>
<evidence type="ECO:0000256" key="4">
    <source>
        <dbReference type="ARBA" id="ARBA00022833"/>
    </source>
</evidence>
<dbReference type="GO" id="GO:0045944">
    <property type="term" value="P:positive regulation of transcription by RNA polymerase II"/>
    <property type="evidence" value="ECO:0007669"/>
    <property type="project" value="TreeGrafter"/>
</dbReference>
<dbReference type="EMBL" id="OV651821">
    <property type="protein sequence ID" value="CAH1115392.1"/>
    <property type="molecule type" value="Genomic_DNA"/>
</dbReference>
<sequence>MPTFLKNNIKEEILDDDNFDGQELEGKIVDYQFLVRPKQEQIDIKPNPVSLELINEILDSQENNSNNTDVSTETSKPEVVRKNDPKFFCEYCDFKTLRKSNFVRHYKHIHQGVKRTKNLFCKYCDFKTCYKGSFDRHTSIHENKFRYMCSLCDYKSYAKRNLQRHFKTKHTQRDTTFICNICGHGFTSERNYRNHSNRHRNERKFNCDLCSYKARCKSNLDSHKDFVHFKKSIEKTVLCDMCDKKFVTQQYLNIHLFTVHGKNVGIKEYICYICGYKNVRKTAFLKHVTRHSKHLEKMYCANCDYSTFNKTNLIQHMVKHNKHVKMHKCKICSFETKRPHTLRTHVKSHQNL</sequence>
<name>A0A9P0DFG1_9CUCU</name>
<keyword evidence="8" id="KW-1185">Reference proteome</keyword>
<keyword evidence="3 5" id="KW-0863">Zinc-finger</keyword>
<feature type="domain" description="C2H2-type" evidence="6">
    <location>
        <begin position="237"/>
        <end position="260"/>
    </location>
</feature>
<dbReference type="GO" id="GO:0005634">
    <property type="term" value="C:nucleus"/>
    <property type="evidence" value="ECO:0007669"/>
    <property type="project" value="TreeGrafter"/>
</dbReference>
<dbReference type="PROSITE" id="PS00028">
    <property type="entry name" value="ZINC_FINGER_C2H2_1"/>
    <property type="match status" value="2"/>
</dbReference>
<evidence type="ECO:0000256" key="3">
    <source>
        <dbReference type="ARBA" id="ARBA00022771"/>
    </source>
</evidence>
<proteinExistence type="predicted"/>
<dbReference type="GO" id="GO:0008270">
    <property type="term" value="F:zinc ion binding"/>
    <property type="evidence" value="ECO:0007669"/>
    <property type="project" value="UniProtKB-KW"/>
</dbReference>
<organism evidence="7 8">
    <name type="scientific">Psylliodes chrysocephalus</name>
    <dbReference type="NCBI Taxonomy" id="3402493"/>
    <lineage>
        <taxon>Eukaryota</taxon>
        <taxon>Metazoa</taxon>
        <taxon>Ecdysozoa</taxon>
        <taxon>Arthropoda</taxon>
        <taxon>Hexapoda</taxon>
        <taxon>Insecta</taxon>
        <taxon>Pterygota</taxon>
        <taxon>Neoptera</taxon>
        <taxon>Endopterygota</taxon>
        <taxon>Coleoptera</taxon>
        <taxon>Polyphaga</taxon>
        <taxon>Cucujiformia</taxon>
        <taxon>Chrysomeloidea</taxon>
        <taxon>Chrysomelidae</taxon>
        <taxon>Galerucinae</taxon>
        <taxon>Alticini</taxon>
        <taxon>Psylliodes</taxon>
    </lineage>
</organism>
<dbReference type="OrthoDB" id="6783572at2759"/>
<dbReference type="InterPro" id="IPR036236">
    <property type="entry name" value="Znf_C2H2_sf"/>
</dbReference>
<gene>
    <name evidence="7" type="ORF">PSYICH_LOCUS15675</name>
</gene>
<dbReference type="SMART" id="SM00355">
    <property type="entry name" value="ZnF_C2H2"/>
    <property type="match status" value="9"/>
</dbReference>
<keyword evidence="1" id="KW-0479">Metal-binding</keyword>
<dbReference type="Pfam" id="PF00096">
    <property type="entry name" value="zf-C2H2"/>
    <property type="match status" value="2"/>
</dbReference>
<evidence type="ECO:0000313" key="8">
    <source>
        <dbReference type="Proteomes" id="UP001153636"/>
    </source>
</evidence>
<evidence type="ECO:0000256" key="2">
    <source>
        <dbReference type="ARBA" id="ARBA00022737"/>
    </source>
</evidence>
<dbReference type="PANTHER" id="PTHR24403">
    <property type="entry name" value="ZINC FINGER PROTEIN"/>
    <property type="match status" value="1"/>
</dbReference>
<keyword evidence="2" id="KW-0677">Repeat</keyword>
<evidence type="ECO:0000256" key="1">
    <source>
        <dbReference type="ARBA" id="ARBA00022723"/>
    </source>
</evidence>
<dbReference type="Pfam" id="PF13909">
    <property type="entry name" value="zf-H2C2_5"/>
    <property type="match status" value="1"/>
</dbReference>
<feature type="domain" description="C2H2-type" evidence="6">
    <location>
        <begin position="177"/>
        <end position="204"/>
    </location>
</feature>
<feature type="domain" description="C2H2-type" evidence="6">
    <location>
        <begin position="87"/>
        <end position="115"/>
    </location>
</feature>
<dbReference type="InterPro" id="IPR050688">
    <property type="entry name" value="Zinc_finger/UBP_domain"/>
</dbReference>
<reference evidence="7" key="1">
    <citation type="submission" date="2022-01" db="EMBL/GenBank/DDBJ databases">
        <authorList>
            <person name="King R."/>
        </authorList>
    </citation>
    <scope>NUCLEOTIDE SEQUENCE</scope>
</reference>
<protein>
    <recommendedName>
        <fullName evidence="6">C2H2-type domain-containing protein</fullName>
    </recommendedName>
</protein>
<dbReference type="PROSITE" id="PS50157">
    <property type="entry name" value="ZINC_FINGER_C2H2_2"/>
    <property type="match status" value="4"/>
</dbReference>
<dbReference type="InterPro" id="IPR013087">
    <property type="entry name" value="Znf_C2H2_type"/>
</dbReference>
<evidence type="ECO:0000259" key="6">
    <source>
        <dbReference type="PROSITE" id="PS50157"/>
    </source>
</evidence>
<keyword evidence="4" id="KW-0862">Zinc</keyword>
<feature type="domain" description="C2H2-type" evidence="6">
    <location>
        <begin position="147"/>
        <end position="175"/>
    </location>
</feature>
<dbReference type="Gene3D" id="3.30.160.60">
    <property type="entry name" value="Classic Zinc Finger"/>
    <property type="match status" value="4"/>
</dbReference>
<accession>A0A9P0DFG1</accession>
<dbReference type="Proteomes" id="UP001153636">
    <property type="component" value="Chromosome 9"/>
</dbReference>
<evidence type="ECO:0000313" key="7">
    <source>
        <dbReference type="EMBL" id="CAH1115392.1"/>
    </source>
</evidence>
<evidence type="ECO:0000256" key="5">
    <source>
        <dbReference type="PROSITE-ProRule" id="PRU00042"/>
    </source>
</evidence>
<dbReference type="PANTHER" id="PTHR24403:SF67">
    <property type="entry name" value="FI01116P-RELATED"/>
    <property type="match status" value="1"/>
</dbReference>